<accession>A0A3S5BWF3</accession>
<evidence type="ECO:0000256" key="1">
    <source>
        <dbReference type="SAM" id="MobiDB-lite"/>
    </source>
</evidence>
<feature type="region of interest" description="Disordered" evidence="1">
    <location>
        <begin position="66"/>
        <end position="89"/>
    </location>
</feature>
<comment type="caution">
    <text evidence="2">The sequence shown here is derived from an EMBL/GenBank/DDBJ whole genome shotgun (WGS) entry which is preliminary data.</text>
</comment>
<keyword evidence="3" id="KW-1185">Reference proteome</keyword>
<dbReference type="EMBL" id="CAAALY010279416">
    <property type="protein sequence ID" value="VEL43190.1"/>
    <property type="molecule type" value="Genomic_DNA"/>
</dbReference>
<evidence type="ECO:0000313" key="3">
    <source>
        <dbReference type="Proteomes" id="UP000784294"/>
    </source>
</evidence>
<evidence type="ECO:0000313" key="2">
    <source>
        <dbReference type="EMBL" id="VEL43190.1"/>
    </source>
</evidence>
<sequence>MSFRRHSSNDAVLVGRTSVQLGVVPSASLHRSSRAPPSARREVALCQELSLKSVNKDRLEVGFHVKRNQNTTKHNAIGQGGMGEYDKMG</sequence>
<dbReference type="AlphaFoldDB" id="A0A3S5BWF3"/>
<protein>
    <submittedName>
        <fullName evidence="2">Uncharacterized protein</fullName>
    </submittedName>
</protein>
<gene>
    <name evidence="2" type="ORF">PXEA_LOCUS36630</name>
</gene>
<reference evidence="2" key="1">
    <citation type="submission" date="2018-11" db="EMBL/GenBank/DDBJ databases">
        <authorList>
            <consortium name="Pathogen Informatics"/>
        </authorList>
    </citation>
    <scope>NUCLEOTIDE SEQUENCE</scope>
</reference>
<proteinExistence type="predicted"/>
<organism evidence="2 3">
    <name type="scientific">Protopolystoma xenopodis</name>
    <dbReference type="NCBI Taxonomy" id="117903"/>
    <lineage>
        <taxon>Eukaryota</taxon>
        <taxon>Metazoa</taxon>
        <taxon>Spiralia</taxon>
        <taxon>Lophotrochozoa</taxon>
        <taxon>Platyhelminthes</taxon>
        <taxon>Monogenea</taxon>
        <taxon>Polyopisthocotylea</taxon>
        <taxon>Polystomatidea</taxon>
        <taxon>Polystomatidae</taxon>
        <taxon>Protopolystoma</taxon>
    </lineage>
</organism>
<name>A0A3S5BWF3_9PLAT</name>
<dbReference type="Proteomes" id="UP000784294">
    <property type="component" value="Unassembled WGS sequence"/>
</dbReference>